<dbReference type="Proteomes" id="UP000196138">
    <property type="component" value="Chromosome"/>
</dbReference>
<dbReference type="Pfam" id="PF01370">
    <property type="entry name" value="Epimerase"/>
    <property type="match status" value="1"/>
</dbReference>
<evidence type="ECO:0000313" key="4">
    <source>
        <dbReference type="Proteomes" id="UP000196138"/>
    </source>
</evidence>
<dbReference type="PANTHER" id="PTHR12126">
    <property type="entry name" value="NADH-UBIQUINONE OXIDOREDUCTASE 39 KDA SUBUNIT-RELATED"/>
    <property type="match status" value="1"/>
</dbReference>
<evidence type="ECO:0000313" key="3">
    <source>
        <dbReference type="EMBL" id="ARU04228.1"/>
    </source>
</evidence>
<dbReference type="OrthoDB" id="5292533at2"/>
<protein>
    <recommendedName>
        <fullName evidence="2">NAD-dependent epimerase/dehydratase domain-containing protein</fullName>
    </recommendedName>
</protein>
<sequence length="536" mass="56614">MPASSRLGFFGSLISVLTEITQMNHTHAAPLVLASLQWPVQVYYDASCRLCAAEMTNLRVRDLQQRLRFVDCSAPDFASGPVGRADLMQAMHCQDAGGRVFSGVDAFRVLYHAVGLDPVQRALAHPLLGGLSRRLYPWVARYRQRLPAWLIAPLFERAARRAALAAAQRSQTCSAGRCELPPHTPDPAQTTALASLAPEPASPGVTASATPPDGHGADHPRTILVTGASGFIGRHIAAALRARGHHVIGASRSSRPACPFSQMTQPQAWRPWLSDPASGQPVDLVINAVGALRDRPGRSLQALHADAPRALFTACAQAGVRRVVQVSALGIADNDTAYARTKRDADAHLLGLTAAGQLDGLVLRPSLVFGRGGQSSALFMALARLPVLPLPRAAHTQPIQPLAVAELAEAVVRLALGEAWPAPFAAPGSPATGLLALGGARALSMADFIASLRAQLGLPPARQLVQPEWFSQVTAWLGDVVPVSPWCSASWTLMRTPNATASGALQAALGRAPTPPEALLPSWRTPVAPVDQGATR</sequence>
<dbReference type="InterPro" id="IPR001509">
    <property type="entry name" value="Epimerase_deHydtase"/>
</dbReference>
<dbReference type="AlphaFoldDB" id="A0A1Y0ELE8"/>
<organism evidence="3 4">
    <name type="scientific">Comamonas serinivorans</name>
    <dbReference type="NCBI Taxonomy" id="1082851"/>
    <lineage>
        <taxon>Bacteria</taxon>
        <taxon>Pseudomonadati</taxon>
        <taxon>Pseudomonadota</taxon>
        <taxon>Betaproteobacteria</taxon>
        <taxon>Burkholderiales</taxon>
        <taxon>Comamonadaceae</taxon>
        <taxon>Comamonas</taxon>
    </lineage>
</organism>
<evidence type="ECO:0000259" key="2">
    <source>
        <dbReference type="Pfam" id="PF01370"/>
    </source>
</evidence>
<dbReference type="InterPro" id="IPR051207">
    <property type="entry name" value="ComplexI_NDUFA9_subunit"/>
</dbReference>
<gene>
    <name evidence="3" type="ORF">CCO03_05635</name>
</gene>
<dbReference type="Gene3D" id="3.40.50.720">
    <property type="entry name" value="NAD(P)-binding Rossmann-like Domain"/>
    <property type="match status" value="1"/>
</dbReference>
<dbReference type="InterPro" id="IPR007263">
    <property type="entry name" value="DCC1-like"/>
</dbReference>
<accession>A0A1Y0ELE8</accession>
<evidence type="ECO:0000256" key="1">
    <source>
        <dbReference type="SAM" id="MobiDB-lite"/>
    </source>
</evidence>
<feature type="region of interest" description="Disordered" evidence="1">
    <location>
        <begin position="197"/>
        <end position="217"/>
    </location>
</feature>
<keyword evidence="4" id="KW-1185">Reference proteome</keyword>
<dbReference type="GO" id="GO:0044877">
    <property type="term" value="F:protein-containing complex binding"/>
    <property type="evidence" value="ECO:0007669"/>
    <property type="project" value="TreeGrafter"/>
</dbReference>
<reference evidence="3 4" key="1">
    <citation type="submission" date="2017-05" db="EMBL/GenBank/DDBJ databases">
        <authorList>
            <person name="Song R."/>
            <person name="Chenine A.L."/>
            <person name="Ruprecht R.M."/>
        </authorList>
    </citation>
    <scope>NUCLEOTIDE SEQUENCE [LARGE SCALE GENOMIC DNA]</scope>
    <source>
        <strain evidence="3 4">DSM 26136</strain>
    </source>
</reference>
<dbReference type="KEGG" id="cser:CCO03_05635"/>
<dbReference type="EMBL" id="CP021455">
    <property type="protein sequence ID" value="ARU04228.1"/>
    <property type="molecule type" value="Genomic_DNA"/>
</dbReference>
<dbReference type="SUPFAM" id="SSF51735">
    <property type="entry name" value="NAD(P)-binding Rossmann-fold domains"/>
    <property type="match status" value="1"/>
</dbReference>
<name>A0A1Y0ELE8_9BURK</name>
<dbReference type="GO" id="GO:0015035">
    <property type="term" value="F:protein-disulfide reductase activity"/>
    <property type="evidence" value="ECO:0007669"/>
    <property type="project" value="InterPro"/>
</dbReference>
<proteinExistence type="predicted"/>
<dbReference type="PANTHER" id="PTHR12126:SF11">
    <property type="entry name" value="NADH DEHYDROGENASE [UBIQUINONE] 1 ALPHA SUBCOMPLEX SUBUNIT 9, MITOCHONDRIAL"/>
    <property type="match status" value="1"/>
</dbReference>
<feature type="domain" description="NAD-dependent epimerase/dehydratase" evidence="2">
    <location>
        <begin position="223"/>
        <end position="376"/>
    </location>
</feature>
<dbReference type="Pfam" id="PF04134">
    <property type="entry name" value="DCC1-like"/>
    <property type="match status" value="1"/>
</dbReference>
<dbReference type="InterPro" id="IPR036291">
    <property type="entry name" value="NAD(P)-bd_dom_sf"/>
</dbReference>